<proteinExistence type="predicted"/>
<dbReference type="InterPro" id="IPR016031">
    <property type="entry name" value="Trp_RNA-bd_attenuator-like_dom"/>
</dbReference>
<organism evidence="1 2">
    <name type="scientific">Melghirimyces thermohalophilus</name>
    <dbReference type="NCBI Taxonomy" id="1236220"/>
    <lineage>
        <taxon>Bacteria</taxon>
        <taxon>Bacillati</taxon>
        <taxon>Bacillota</taxon>
        <taxon>Bacilli</taxon>
        <taxon>Bacillales</taxon>
        <taxon>Thermoactinomycetaceae</taxon>
        <taxon>Melghirimyces</taxon>
    </lineage>
</organism>
<dbReference type="AlphaFoldDB" id="A0A1G6K8Y9"/>
<dbReference type="SUPFAM" id="SSF51219">
    <property type="entry name" value="TRAP-like"/>
    <property type="match status" value="1"/>
</dbReference>
<dbReference type="STRING" id="1236220.SAMN04488112_105128"/>
<evidence type="ECO:0000313" key="2">
    <source>
        <dbReference type="Proteomes" id="UP000199387"/>
    </source>
</evidence>
<sequence>MAETLDRLLEQGEEVQSREAFVKQNGKAVKVRVSDTIYCRAGSMIAYQGQIKFESTSGGVGKWIKKKLTGEGFPLMKATGRGELFLADDAAEVTILKLEGETLLVEGRHLLAFEDSIDWDISVIRGAGVASGGMFTCKLSGHGYVAISSHGEPIALEAPVVVDPNAVIGWTAGVSPKVKTDINLKTLLGKSSGETFQLHFTGEGRVLIQPAELHSFGKVE</sequence>
<dbReference type="RefSeq" id="WP_091567296.1">
    <property type="nucleotide sequence ID" value="NZ_FMZA01000005.1"/>
</dbReference>
<dbReference type="Proteomes" id="UP000199387">
    <property type="component" value="Unassembled WGS sequence"/>
</dbReference>
<reference evidence="1 2" key="1">
    <citation type="submission" date="2016-10" db="EMBL/GenBank/DDBJ databases">
        <authorList>
            <person name="de Groot N.N."/>
        </authorList>
    </citation>
    <scope>NUCLEOTIDE SEQUENCE [LARGE SCALE GENOMIC DNA]</scope>
    <source>
        <strain evidence="1 2">DSM 45514</strain>
    </source>
</reference>
<gene>
    <name evidence="1" type="ORF">SAMN04488112_105128</name>
</gene>
<accession>A0A1G6K8Y9</accession>
<dbReference type="InterPro" id="IPR036983">
    <property type="entry name" value="AIM24_sf"/>
</dbReference>
<keyword evidence="2" id="KW-1185">Reference proteome</keyword>
<evidence type="ECO:0000313" key="1">
    <source>
        <dbReference type="EMBL" id="SDC27407.1"/>
    </source>
</evidence>
<name>A0A1G6K8Y9_9BACL</name>
<dbReference type="OrthoDB" id="8707822at2"/>
<dbReference type="PANTHER" id="PTHR38074">
    <property type="entry name" value="ALTERED INHERITANCE OF MITOCHONDRIA PROTEIN 24, MITOCHONDRIAL"/>
    <property type="match status" value="1"/>
</dbReference>
<dbReference type="Pfam" id="PF01987">
    <property type="entry name" value="AIM24"/>
    <property type="match status" value="1"/>
</dbReference>
<dbReference type="PANTHER" id="PTHR38074:SF1">
    <property type="entry name" value="ALTERED INHERITANCE OF MITOCHONDRIA PROTEIN 24, MITOCHONDRIAL"/>
    <property type="match status" value="1"/>
</dbReference>
<dbReference type="EMBL" id="FMZA01000005">
    <property type="protein sequence ID" value="SDC27407.1"/>
    <property type="molecule type" value="Genomic_DNA"/>
</dbReference>
<dbReference type="Gene3D" id="3.60.160.10">
    <property type="entry name" value="Mitochondrial biogenesis AIM24"/>
    <property type="match status" value="1"/>
</dbReference>
<dbReference type="InterPro" id="IPR002838">
    <property type="entry name" value="AIM24"/>
</dbReference>
<protein>
    <submittedName>
        <fullName evidence="1">Uncharacterized conserved protein, AIM24 family</fullName>
    </submittedName>
</protein>